<reference evidence="4" key="1">
    <citation type="journal article" date="2019" name="Int. J. Syst. Evol. Microbiol.">
        <title>The Global Catalogue of Microorganisms (GCM) 10K type strain sequencing project: providing services to taxonomists for standard genome sequencing and annotation.</title>
        <authorList>
            <consortium name="The Broad Institute Genomics Platform"/>
            <consortium name="The Broad Institute Genome Sequencing Center for Infectious Disease"/>
            <person name="Wu L."/>
            <person name="Ma J."/>
        </authorList>
    </citation>
    <scope>NUCLEOTIDE SEQUENCE [LARGE SCALE GENOMIC DNA]</scope>
    <source>
        <strain evidence="4">CGMCC 4.7367</strain>
    </source>
</reference>
<evidence type="ECO:0000313" key="3">
    <source>
        <dbReference type="EMBL" id="GHH28532.1"/>
    </source>
</evidence>
<sequence length="271" mass="28330">MTSEANSAQAALWNAAGQGWAQAQEIVGLMLEPFQDVLVQAATRRPRTRVLDVGCGTGAVTRAIAGATGADCLGVDIAESMLAAARERGGAEYLLADAQVHAFDTSFDLVVSRFGVMFFDDPAAAFGNLLKATAAGGELCFVTWRTRDENPFMTTASEVAATLAPDAPAPDPDGPGPHSLADPGRTRAVLGSAGWSEIGIERVDRTCTIPESLLVPYLSNLGPISRALRAAPEEDRGAMMAEVRGAFDSFVHGDEVRVPGACWLVTASAPL</sequence>
<evidence type="ECO:0000259" key="2">
    <source>
        <dbReference type="Pfam" id="PF08241"/>
    </source>
</evidence>
<dbReference type="Gene3D" id="3.40.50.150">
    <property type="entry name" value="Vaccinia Virus protein VP39"/>
    <property type="match status" value="1"/>
</dbReference>
<protein>
    <recommendedName>
        <fullName evidence="2">Methyltransferase type 11 domain-containing protein</fullName>
    </recommendedName>
</protein>
<dbReference type="Proteomes" id="UP000605568">
    <property type="component" value="Unassembled WGS sequence"/>
</dbReference>
<feature type="domain" description="Methyltransferase type 11" evidence="2">
    <location>
        <begin position="51"/>
        <end position="141"/>
    </location>
</feature>
<keyword evidence="4" id="KW-1185">Reference proteome</keyword>
<organism evidence="3 4">
    <name type="scientific">Lentzea cavernae</name>
    <dbReference type="NCBI Taxonomy" id="2020703"/>
    <lineage>
        <taxon>Bacteria</taxon>
        <taxon>Bacillati</taxon>
        <taxon>Actinomycetota</taxon>
        <taxon>Actinomycetes</taxon>
        <taxon>Pseudonocardiales</taxon>
        <taxon>Pseudonocardiaceae</taxon>
        <taxon>Lentzea</taxon>
    </lineage>
</organism>
<dbReference type="InterPro" id="IPR029063">
    <property type="entry name" value="SAM-dependent_MTases_sf"/>
</dbReference>
<comment type="caution">
    <text evidence="3">The sequence shown here is derived from an EMBL/GenBank/DDBJ whole genome shotgun (WGS) entry which is preliminary data.</text>
</comment>
<gene>
    <name evidence="3" type="ORF">GCM10017774_02900</name>
</gene>
<dbReference type="SUPFAM" id="SSF53335">
    <property type="entry name" value="S-adenosyl-L-methionine-dependent methyltransferases"/>
    <property type="match status" value="1"/>
</dbReference>
<dbReference type="InterPro" id="IPR013216">
    <property type="entry name" value="Methyltransf_11"/>
</dbReference>
<accession>A0ABQ3M715</accession>
<evidence type="ECO:0000313" key="4">
    <source>
        <dbReference type="Proteomes" id="UP000605568"/>
    </source>
</evidence>
<dbReference type="RefSeq" id="WP_191295601.1">
    <property type="nucleotide sequence ID" value="NZ_BNAR01000001.1"/>
</dbReference>
<dbReference type="Pfam" id="PF08241">
    <property type="entry name" value="Methyltransf_11"/>
    <property type="match status" value="1"/>
</dbReference>
<name>A0ABQ3M715_9PSEU</name>
<dbReference type="EMBL" id="BNAR01000001">
    <property type="protein sequence ID" value="GHH28532.1"/>
    <property type="molecule type" value="Genomic_DNA"/>
</dbReference>
<evidence type="ECO:0000256" key="1">
    <source>
        <dbReference type="SAM" id="MobiDB-lite"/>
    </source>
</evidence>
<dbReference type="PANTHER" id="PTHR43591">
    <property type="entry name" value="METHYLTRANSFERASE"/>
    <property type="match status" value="1"/>
</dbReference>
<proteinExistence type="predicted"/>
<dbReference type="PANTHER" id="PTHR43591:SF24">
    <property type="entry name" value="2-METHOXY-6-POLYPRENYL-1,4-BENZOQUINOL METHYLASE, MITOCHONDRIAL"/>
    <property type="match status" value="1"/>
</dbReference>
<dbReference type="CDD" id="cd02440">
    <property type="entry name" value="AdoMet_MTases"/>
    <property type="match status" value="1"/>
</dbReference>
<feature type="region of interest" description="Disordered" evidence="1">
    <location>
        <begin position="164"/>
        <end position="184"/>
    </location>
</feature>